<dbReference type="RefSeq" id="XP_042918682.1">
    <property type="nucleotide sequence ID" value="XM_043068587.1"/>
</dbReference>
<organism evidence="8 9">
    <name type="scientific">Chlamydomonas reinhardtii</name>
    <name type="common">Chlamydomonas smithii</name>
    <dbReference type="NCBI Taxonomy" id="3055"/>
    <lineage>
        <taxon>Eukaryota</taxon>
        <taxon>Viridiplantae</taxon>
        <taxon>Chlorophyta</taxon>
        <taxon>core chlorophytes</taxon>
        <taxon>Chlorophyceae</taxon>
        <taxon>CS clade</taxon>
        <taxon>Chlamydomonadales</taxon>
        <taxon>Chlamydomonadaceae</taxon>
        <taxon>Chlamydomonas</taxon>
    </lineage>
</organism>
<feature type="region of interest" description="Disordered" evidence="5">
    <location>
        <begin position="3607"/>
        <end position="3644"/>
    </location>
</feature>
<feature type="region of interest" description="Disordered" evidence="5">
    <location>
        <begin position="4751"/>
        <end position="4804"/>
    </location>
</feature>
<feature type="compositionally biased region" description="Low complexity" evidence="5">
    <location>
        <begin position="1363"/>
        <end position="1386"/>
    </location>
</feature>
<feature type="compositionally biased region" description="Pro residues" evidence="5">
    <location>
        <begin position="5214"/>
        <end position="5226"/>
    </location>
</feature>
<feature type="transmembrane region" description="Helical" evidence="6">
    <location>
        <begin position="4313"/>
        <end position="4340"/>
    </location>
</feature>
<feature type="region of interest" description="Disordered" evidence="5">
    <location>
        <begin position="1280"/>
        <end position="1386"/>
    </location>
</feature>
<dbReference type="SUPFAM" id="SSF81324">
    <property type="entry name" value="Voltage-gated potassium channels"/>
    <property type="match status" value="4"/>
</dbReference>
<feature type="compositionally biased region" description="Basic residues" evidence="5">
    <location>
        <begin position="2063"/>
        <end position="2076"/>
    </location>
</feature>
<feature type="region of interest" description="Disordered" evidence="5">
    <location>
        <begin position="4717"/>
        <end position="4738"/>
    </location>
</feature>
<dbReference type="FunFam" id="1.10.287.70:FF:000314">
    <property type="entry name" value="Voltage-gated Ca2+ channel, alpha subunit"/>
    <property type="match status" value="1"/>
</dbReference>
<feature type="compositionally biased region" description="Basic residues" evidence="5">
    <location>
        <begin position="4909"/>
        <end position="4925"/>
    </location>
</feature>
<feature type="transmembrane region" description="Helical" evidence="6">
    <location>
        <begin position="707"/>
        <end position="730"/>
    </location>
</feature>
<accession>A0A2K3D4X4</accession>
<feature type="region of interest" description="Disordered" evidence="5">
    <location>
        <begin position="3027"/>
        <end position="3047"/>
    </location>
</feature>
<feature type="region of interest" description="Disordered" evidence="5">
    <location>
        <begin position="3308"/>
        <end position="3359"/>
    </location>
</feature>
<feature type="compositionally biased region" description="Low complexity" evidence="5">
    <location>
        <begin position="4770"/>
        <end position="4792"/>
    </location>
</feature>
<feature type="transmembrane region" description="Helical" evidence="6">
    <location>
        <begin position="4032"/>
        <end position="4057"/>
    </location>
</feature>
<feature type="domain" description="Ion transport" evidence="7">
    <location>
        <begin position="4243"/>
        <end position="4482"/>
    </location>
</feature>
<dbReference type="PANTHER" id="PTHR10037:SF62">
    <property type="entry name" value="SODIUM CHANNEL PROTEIN 60E"/>
    <property type="match status" value="1"/>
</dbReference>
<feature type="region of interest" description="Disordered" evidence="5">
    <location>
        <begin position="1861"/>
        <end position="2050"/>
    </location>
</feature>
<feature type="transmembrane region" description="Helical" evidence="6">
    <location>
        <begin position="4361"/>
        <end position="4389"/>
    </location>
</feature>
<feature type="compositionally biased region" description="Basic and acidic residues" evidence="5">
    <location>
        <begin position="1912"/>
        <end position="1928"/>
    </location>
</feature>
<gene>
    <name evidence="8" type="ORF">CHLRE_12g532350v5</name>
</gene>
<feature type="compositionally biased region" description="Low complexity" evidence="5">
    <location>
        <begin position="3340"/>
        <end position="3359"/>
    </location>
</feature>
<evidence type="ECO:0000256" key="1">
    <source>
        <dbReference type="ARBA" id="ARBA00004141"/>
    </source>
</evidence>
<reference evidence="8 9" key="1">
    <citation type="journal article" date="2007" name="Science">
        <title>The Chlamydomonas genome reveals the evolution of key animal and plant functions.</title>
        <authorList>
            <person name="Merchant S.S."/>
            <person name="Prochnik S.E."/>
            <person name="Vallon O."/>
            <person name="Harris E.H."/>
            <person name="Karpowicz S.J."/>
            <person name="Witman G.B."/>
            <person name="Terry A."/>
            <person name="Salamov A."/>
            <person name="Fritz-Laylin L.K."/>
            <person name="Marechal-Drouard L."/>
            <person name="Marshall W.F."/>
            <person name="Qu L.H."/>
            <person name="Nelson D.R."/>
            <person name="Sanderfoot A.A."/>
            <person name="Spalding M.H."/>
            <person name="Kapitonov V.V."/>
            <person name="Ren Q."/>
            <person name="Ferris P."/>
            <person name="Lindquist E."/>
            <person name="Shapiro H."/>
            <person name="Lucas S.M."/>
            <person name="Grimwood J."/>
            <person name="Schmutz J."/>
            <person name="Cardol P."/>
            <person name="Cerutti H."/>
            <person name="Chanfreau G."/>
            <person name="Chen C.L."/>
            <person name="Cognat V."/>
            <person name="Croft M.T."/>
            <person name="Dent R."/>
            <person name="Dutcher S."/>
            <person name="Fernandez E."/>
            <person name="Fukuzawa H."/>
            <person name="Gonzalez-Ballester D."/>
            <person name="Gonzalez-Halphen D."/>
            <person name="Hallmann A."/>
            <person name="Hanikenne M."/>
            <person name="Hippler M."/>
            <person name="Inwood W."/>
            <person name="Jabbari K."/>
            <person name="Kalanon M."/>
            <person name="Kuras R."/>
            <person name="Lefebvre P.A."/>
            <person name="Lemaire S.D."/>
            <person name="Lobanov A.V."/>
            <person name="Lohr M."/>
            <person name="Manuell A."/>
            <person name="Meier I."/>
            <person name="Mets L."/>
            <person name="Mittag M."/>
            <person name="Mittelmeier T."/>
            <person name="Moroney J.V."/>
            <person name="Moseley J."/>
            <person name="Napoli C."/>
            <person name="Nedelcu A.M."/>
            <person name="Niyogi K."/>
            <person name="Novoselov S.V."/>
            <person name="Paulsen I.T."/>
            <person name="Pazour G."/>
            <person name="Purton S."/>
            <person name="Ral J.P."/>
            <person name="Riano-Pachon D.M."/>
            <person name="Riekhof W."/>
            <person name="Rymarquis L."/>
            <person name="Schroda M."/>
            <person name="Stern D."/>
            <person name="Umen J."/>
            <person name="Willows R."/>
            <person name="Wilson N."/>
            <person name="Zimmer S.L."/>
            <person name="Allmer J."/>
            <person name="Balk J."/>
            <person name="Bisova K."/>
            <person name="Chen C.J."/>
            <person name="Elias M."/>
            <person name="Gendler K."/>
            <person name="Hauser C."/>
            <person name="Lamb M.R."/>
            <person name="Ledford H."/>
            <person name="Long J.C."/>
            <person name="Minagawa J."/>
            <person name="Page M.D."/>
            <person name="Pan J."/>
            <person name="Pootakham W."/>
            <person name="Roje S."/>
            <person name="Rose A."/>
            <person name="Stahlberg E."/>
            <person name="Terauchi A.M."/>
            <person name="Yang P."/>
            <person name="Ball S."/>
            <person name="Bowler C."/>
            <person name="Dieckmann C.L."/>
            <person name="Gladyshev V.N."/>
            <person name="Green P."/>
            <person name="Jorgensen R."/>
            <person name="Mayfield S."/>
            <person name="Mueller-Roeber B."/>
            <person name="Rajamani S."/>
            <person name="Sayre R.T."/>
            <person name="Brokstein P."/>
            <person name="Dubchak I."/>
            <person name="Goodstein D."/>
            <person name="Hornick L."/>
            <person name="Huang Y.W."/>
            <person name="Jhaveri J."/>
            <person name="Luo Y."/>
            <person name="Martinez D."/>
            <person name="Ngau W.C."/>
            <person name="Otillar B."/>
            <person name="Poliakov A."/>
            <person name="Porter A."/>
            <person name="Szajkowski L."/>
            <person name="Werner G."/>
            <person name="Zhou K."/>
            <person name="Grigoriev I.V."/>
            <person name="Rokhsar D.S."/>
            <person name="Grossman A.R."/>
        </authorList>
    </citation>
    <scope>NUCLEOTIDE SEQUENCE [LARGE SCALE GENOMIC DNA]</scope>
    <source>
        <strain evidence="9">CC-503</strain>
    </source>
</reference>
<feature type="region of interest" description="Disordered" evidence="5">
    <location>
        <begin position="2829"/>
        <end position="2870"/>
    </location>
</feature>
<feature type="compositionally biased region" description="Low complexity" evidence="5">
    <location>
        <begin position="4720"/>
        <end position="4732"/>
    </location>
</feature>
<dbReference type="FunFam" id="1.20.120.350:FF:000095">
    <property type="entry name" value="Voltage-gated Ca2+ channel, alpha subunit"/>
    <property type="match status" value="1"/>
</dbReference>
<dbReference type="InterPro" id="IPR005821">
    <property type="entry name" value="Ion_trans_dom"/>
</dbReference>
<feature type="transmembrane region" description="Helical" evidence="6">
    <location>
        <begin position="425"/>
        <end position="445"/>
    </location>
</feature>
<dbReference type="Gramene" id="PNW75579">
    <property type="protein sequence ID" value="PNW75579"/>
    <property type="gene ID" value="CHLRE_12g532350v5"/>
</dbReference>
<feature type="transmembrane region" description="Helical" evidence="6">
    <location>
        <begin position="575"/>
        <end position="597"/>
    </location>
</feature>
<name>A0A2K3D4X4_CHLRE</name>
<feature type="compositionally biased region" description="Low complexity" evidence="5">
    <location>
        <begin position="2437"/>
        <end position="2447"/>
    </location>
</feature>
<feature type="compositionally biased region" description="Gly residues" evidence="5">
    <location>
        <begin position="853"/>
        <end position="867"/>
    </location>
</feature>
<evidence type="ECO:0000313" key="8">
    <source>
        <dbReference type="EMBL" id="PNW75579.1"/>
    </source>
</evidence>
<dbReference type="GO" id="GO:0005248">
    <property type="term" value="F:voltage-gated sodium channel activity"/>
    <property type="evidence" value="ECO:0000318"/>
    <property type="project" value="GO_Central"/>
</dbReference>
<feature type="compositionally biased region" description="Polar residues" evidence="5">
    <location>
        <begin position="2299"/>
        <end position="2318"/>
    </location>
</feature>
<dbReference type="PaxDb" id="3055-EDP03481"/>
<dbReference type="FunFam" id="1.10.287.70:FF:000117">
    <property type="entry name" value="Voltage-gated Ca2+ channel, alpha subunit"/>
    <property type="match status" value="1"/>
</dbReference>
<feature type="region of interest" description="Disordered" evidence="5">
    <location>
        <begin position="3059"/>
        <end position="3079"/>
    </location>
</feature>
<dbReference type="FunFam" id="1.20.120.350:FF:000072">
    <property type="entry name" value="Voltage-dependent T-type calcium channel subunit alpha"/>
    <property type="match status" value="1"/>
</dbReference>
<feature type="compositionally biased region" description="Low complexity" evidence="5">
    <location>
        <begin position="4858"/>
        <end position="4868"/>
    </location>
</feature>
<dbReference type="KEGG" id="cre:CHLRE_12g532350v5"/>
<evidence type="ECO:0000256" key="3">
    <source>
        <dbReference type="ARBA" id="ARBA00022989"/>
    </source>
</evidence>
<dbReference type="FunFam" id="1.10.287.70:FF:000166">
    <property type="entry name" value="Voltage-gated Ca2+ channel, alpha subunit"/>
    <property type="match status" value="1"/>
</dbReference>
<feature type="transmembrane region" description="Helical" evidence="6">
    <location>
        <begin position="4163"/>
        <end position="4186"/>
    </location>
</feature>
<feature type="compositionally biased region" description="Basic and acidic residues" evidence="5">
    <location>
        <begin position="1299"/>
        <end position="1314"/>
    </location>
</feature>
<feature type="transmembrane region" description="Helical" evidence="6">
    <location>
        <begin position="603"/>
        <end position="624"/>
    </location>
</feature>
<feature type="compositionally biased region" description="Pro residues" evidence="5">
    <location>
        <begin position="3743"/>
        <end position="3752"/>
    </location>
</feature>
<feature type="domain" description="Ion transport" evidence="7">
    <location>
        <begin position="3909"/>
        <end position="4195"/>
    </location>
</feature>
<feature type="compositionally biased region" description="Low complexity" evidence="5">
    <location>
        <begin position="1474"/>
        <end position="1490"/>
    </location>
</feature>
<evidence type="ECO:0000256" key="6">
    <source>
        <dbReference type="SAM" id="Phobius"/>
    </source>
</evidence>
<feature type="transmembrane region" description="Helical" evidence="6">
    <location>
        <begin position="4450"/>
        <end position="4479"/>
    </location>
</feature>
<feature type="region of interest" description="Disordered" evidence="5">
    <location>
        <begin position="5188"/>
        <end position="5226"/>
    </location>
</feature>
<feature type="compositionally biased region" description="Low complexity" evidence="5">
    <location>
        <begin position="3059"/>
        <end position="3074"/>
    </location>
</feature>
<feature type="region of interest" description="Disordered" evidence="5">
    <location>
        <begin position="2790"/>
        <end position="2812"/>
    </location>
</feature>
<dbReference type="GeneID" id="5718554"/>
<feature type="region of interest" description="Disordered" evidence="5">
    <location>
        <begin position="2671"/>
        <end position="2762"/>
    </location>
</feature>
<feature type="region of interest" description="Disordered" evidence="5">
    <location>
        <begin position="1039"/>
        <end position="1173"/>
    </location>
</feature>
<dbReference type="STRING" id="3055.A0A2K3D4X4"/>
<proteinExistence type="predicted"/>
<feature type="compositionally biased region" description="Low complexity" evidence="5">
    <location>
        <begin position="3729"/>
        <end position="3742"/>
    </location>
</feature>
<feature type="compositionally biased region" description="Polar residues" evidence="5">
    <location>
        <begin position="4878"/>
        <end position="4887"/>
    </location>
</feature>
<feature type="compositionally biased region" description="Low complexity" evidence="5">
    <location>
        <begin position="1206"/>
        <end position="1216"/>
    </location>
</feature>
<feature type="region of interest" description="Disordered" evidence="5">
    <location>
        <begin position="835"/>
        <end position="875"/>
    </location>
</feature>
<feature type="compositionally biased region" description="Basic and acidic residues" evidence="5">
    <location>
        <begin position="1985"/>
        <end position="1994"/>
    </location>
</feature>
<feature type="compositionally biased region" description="Low complexity" evidence="5">
    <location>
        <begin position="3429"/>
        <end position="3439"/>
    </location>
</feature>
<feature type="transmembrane region" description="Helical" evidence="6">
    <location>
        <begin position="162"/>
        <end position="186"/>
    </location>
</feature>
<feature type="compositionally biased region" description="Gly residues" evidence="5">
    <location>
        <begin position="5148"/>
        <end position="5164"/>
    </location>
</feature>
<feature type="compositionally biased region" description="Pro residues" evidence="5">
    <location>
        <begin position="2263"/>
        <end position="2279"/>
    </location>
</feature>
<dbReference type="Gene3D" id="1.20.120.350">
    <property type="entry name" value="Voltage-gated potassium channels. Chain C"/>
    <property type="match status" value="4"/>
</dbReference>
<dbReference type="InParanoid" id="A0A2K3D4X4"/>
<dbReference type="GO" id="GO:0001518">
    <property type="term" value="C:voltage-gated sodium channel complex"/>
    <property type="evidence" value="ECO:0000318"/>
    <property type="project" value="GO_Central"/>
</dbReference>
<feature type="region of interest" description="Disordered" evidence="5">
    <location>
        <begin position="4840"/>
        <end position="4926"/>
    </location>
</feature>
<protein>
    <recommendedName>
        <fullName evidence="7">Ion transport domain-containing protein</fullName>
    </recommendedName>
</protein>
<evidence type="ECO:0000259" key="7">
    <source>
        <dbReference type="Pfam" id="PF00520"/>
    </source>
</evidence>
<dbReference type="InterPro" id="IPR027359">
    <property type="entry name" value="Volt_channel_dom_sf"/>
</dbReference>
<feature type="compositionally biased region" description="Gly residues" evidence="5">
    <location>
        <begin position="1457"/>
        <end position="1473"/>
    </location>
</feature>
<feature type="region of interest" description="Disordered" evidence="5">
    <location>
        <begin position="1630"/>
        <end position="1654"/>
    </location>
</feature>
<evidence type="ECO:0000256" key="5">
    <source>
        <dbReference type="SAM" id="MobiDB-lite"/>
    </source>
</evidence>
<feature type="region of interest" description="Disordered" evidence="5">
    <location>
        <begin position="1446"/>
        <end position="1490"/>
    </location>
</feature>
<feature type="compositionally biased region" description="Gly residues" evidence="5">
    <location>
        <begin position="3675"/>
        <end position="3685"/>
    </location>
</feature>
<feature type="compositionally biased region" description="Gly residues" evidence="5">
    <location>
        <begin position="4949"/>
        <end position="4959"/>
    </location>
</feature>
<feature type="compositionally biased region" description="Gly residues" evidence="5">
    <location>
        <begin position="3416"/>
        <end position="3428"/>
    </location>
</feature>
<feature type="transmembrane region" description="Helical" evidence="6">
    <location>
        <begin position="192"/>
        <end position="210"/>
    </location>
</feature>
<feature type="region of interest" description="Disordered" evidence="5">
    <location>
        <begin position="2234"/>
        <end position="2334"/>
    </location>
</feature>
<feature type="compositionally biased region" description="Gly residues" evidence="5">
    <location>
        <begin position="5092"/>
        <end position="5132"/>
    </location>
</feature>
<feature type="compositionally biased region" description="Gly residues" evidence="5">
    <location>
        <begin position="4756"/>
        <end position="4769"/>
    </location>
</feature>
<feature type="compositionally biased region" description="Low complexity" evidence="5">
    <location>
        <begin position="3132"/>
        <end position="3162"/>
    </location>
</feature>
<evidence type="ECO:0000256" key="4">
    <source>
        <dbReference type="ARBA" id="ARBA00023136"/>
    </source>
</evidence>
<feature type="compositionally biased region" description="Low complexity" evidence="5">
    <location>
        <begin position="5133"/>
        <end position="5147"/>
    </location>
</feature>
<feature type="region of interest" description="Disordered" evidence="5">
    <location>
        <begin position="4638"/>
        <end position="4659"/>
    </location>
</feature>
<feature type="region of interest" description="Disordered" evidence="5">
    <location>
        <begin position="1"/>
        <end position="49"/>
    </location>
</feature>
<feature type="region of interest" description="Disordered" evidence="5">
    <location>
        <begin position="2063"/>
        <end position="2114"/>
    </location>
</feature>
<feature type="transmembrane region" description="Helical" evidence="6">
    <location>
        <begin position="4245"/>
        <end position="4265"/>
    </location>
</feature>
<feature type="compositionally biased region" description="Basic and acidic residues" evidence="5">
    <location>
        <begin position="1"/>
        <end position="12"/>
    </location>
</feature>
<feature type="region of interest" description="Disordered" evidence="5">
    <location>
        <begin position="1201"/>
        <end position="1258"/>
    </location>
</feature>
<feature type="compositionally biased region" description="Polar residues" evidence="5">
    <location>
        <begin position="835"/>
        <end position="845"/>
    </location>
</feature>
<feature type="region of interest" description="Disordered" evidence="5">
    <location>
        <begin position="3675"/>
        <end position="3700"/>
    </location>
</feature>
<dbReference type="Gene3D" id="1.10.287.70">
    <property type="match status" value="4"/>
</dbReference>
<dbReference type="FunFam" id="1.20.120.350:FF:000112">
    <property type="entry name" value="Voltage-gated Ca2+ channel, alpha subunit"/>
    <property type="match status" value="1"/>
</dbReference>
<feature type="region of interest" description="Disordered" evidence="5">
    <location>
        <begin position="3725"/>
        <end position="3794"/>
    </location>
</feature>
<feature type="compositionally biased region" description="Low complexity" evidence="5">
    <location>
        <begin position="5046"/>
        <end position="5075"/>
    </location>
</feature>
<feature type="region of interest" description="Disordered" evidence="5">
    <location>
        <begin position="3130"/>
        <end position="3210"/>
    </location>
</feature>
<feature type="compositionally biased region" description="Low complexity" evidence="5">
    <location>
        <begin position="2103"/>
        <end position="2112"/>
    </location>
</feature>
<feature type="domain" description="Ion transport" evidence="7">
    <location>
        <begin position="575"/>
        <end position="814"/>
    </location>
</feature>
<feature type="transmembrane region" description="Helical" evidence="6">
    <location>
        <begin position="254"/>
        <end position="273"/>
    </location>
</feature>
<feature type="region of interest" description="Disordered" evidence="5">
    <location>
        <begin position="1504"/>
        <end position="1527"/>
    </location>
</feature>
<feature type="compositionally biased region" description="Basic and acidic residues" evidence="5">
    <location>
        <begin position="5197"/>
        <end position="5206"/>
    </location>
</feature>
<feature type="compositionally biased region" description="Low complexity" evidence="5">
    <location>
        <begin position="1233"/>
        <end position="1248"/>
    </location>
</feature>
<feature type="region of interest" description="Disordered" evidence="5">
    <location>
        <begin position="3839"/>
        <end position="3861"/>
    </location>
</feature>
<feature type="compositionally biased region" description="Low complexity" evidence="5">
    <location>
        <begin position="2324"/>
        <end position="2334"/>
    </location>
</feature>
<feature type="compositionally biased region" description="Polar residues" evidence="5">
    <location>
        <begin position="4646"/>
        <end position="4659"/>
    </location>
</feature>
<feature type="domain" description="Ion transport" evidence="7">
    <location>
        <begin position="120"/>
        <end position="455"/>
    </location>
</feature>
<dbReference type="OrthoDB" id="541396at2759"/>
<feature type="compositionally biased region" description="Low complexity" evidence="5">
    <location>
        <begin position="3607"/>
        <end position="3626"/>
    </location>
</feature>
<feature type="region of interest" description="Disordered" evidence="5">
    <location>
        <begin position="1596"/>
        <end position="1618"/>
    </location>
</feature>
<keyword evidence="2 6" id="KW-0812">Transmembrane</keyword>
<feature type="compositionally biased region" description="Low complexity" evidence="5">
    <location>
        <begin position="3404"/>
        <end position="3415"/>
    </location>
</feature>
<dbReference type="Pfam" id="PF00520">
    <property type="entry name" value="Ion_trans"/>
    <property type="match status" value="4"/>
</dbReference>
<feature type="transmembrane region" description="Helical" evidence="6">
    <location>
        <begin position="4121"/>
        <end position="4142"/>
    </location>
</feature>
<dbReference type="EMBL" id="CM008973">
    <property type="protein sequence ID" value="PNW75579.1"/>
    <property type="molecule type" value="Genomic_DNA"/>
</dbReference>
<dbReference type="Proteomes" id="UP000006906">
    <property type="component" value="Chromosome 12"/>
</dbReference>
<feature type="region of interest" description="Disordered" evidence="5">
    <location>
        <begin position="2432"/>
        <end position="2461"/>
    </location>
</feature>
<feature type="compositionally biased region" description="Low complexity" evidence="5">
    <location>
        <begin position="4939"/>
        <end position="4948"/>
    </location>
</feature>
<comment type="subcellular location">
    <subcellularLocation>
        <location evidence="1">Membrane</location>
        <topology evidence="1">Multi-pass membrane protein</topology>
    </subcellularLocation>
</comment>
<feature type="compositionally biased region" description="Low complexity" evidence="5">
    <location>
        <begin position="5025"/>
        <end position="5039"/>
    </location>
</feature>
<feature type="transmembrane region" description="Helical" evidence="6">
    <location>
        <begin position="3985"/>
        <end position="4011"/>
    </location>
</feature>
<feature type="compositionally biased region" description="Polar residues" evidence="5">
    <location>
        <begin position="1062"/>
        <end position="1076"/>
    </location>
</feature>
<dbReference type="PANTHER" id="PTHR10037">
    <property type="entry name" value="VOLTAGE-GATED CATION CHANNEL CALCIUM AND SODIUM"/>
    <property type="match status" value="1"/>
</dbReference>
<feature type="compositionally biased region" description="Low complexity" evidence="5">
    <location>
        <begin position="2730"/>
        <end position="2741"/>
    </location>
</feature>
<evidence type="ECO:0000256" key="2">
    <source>
        <dbReference type="ARBA" id="ARBA00022692"/>
    </source>
</evidence>
<feature type="compositionally biased region" description="Low complexity" evidence="5">
    <location>
        <begin position="1997"/>
        <end position="2010"/>
    </location>
</feature>
<dbReference type="InterPro" id="IPR043203">
    <property type="entry name" value="VGCC_Ca_Na"/>
</dbReference>
<keyword evidence="3 6" id="KW-1133">Transmembrane helix</keyword>
<feature type="compositionally biased region" description="Low complexity" evidence="5">
    <location>
        <begin position="3686"/>
        <end position="3695"/>
    </location>
</feature>
<feature type="region of interest" description="Disordered" evidence="5">
    <location>
        <begin position="3400"/>
        <end position="3481"/>
    </location>
</feature>
<feature type="region of interest" description="Disordered" evidence="5">
    <location>
        <begin position="3521"/>
        <end position="3559"/>
    </location>
</feature>
<feature type="transmembrane region" description="Helical" evidence="6">
    <location>
        <begin position="4272"/>
        <end position="4293"/>
    </location>
</feature>
<feature type="region of interest" description="Disordered" evidence="5">
    <location>
        <begin position="4939"/>
        <end position="5173"/>
    </location>
</feature>
<keyword evidence="4 6" id="KW-0472">Membrane</keyword>
<feature type="compositionally biased region" description="Basic and acidic residues" evidence="5">
    <location>
        <begin position="3839"/>
        <end position="3848"/>
    </location>
</feature>
<keyword evidence="9" id="KW-1185">Reference proteome</keyword>
<sequence>MEKEEEAKEKAGGDAPEPGPQLAQRTGEGDAAADFHRRSSPALPTQSVGNRDLGHQLALVNMGVGISAQAGKGEEDDSSWKQELRDWWRRINKNDASFYIWSPDNLFRKVLQCIVGMPGFGRLVLFLVFCNCVTMAIQPPCAGSGGCADSTFARALFVLDTVFTVCFTVEILMQAVAHCFVLGPYAYLHDGWNWIDLLSTACGYLVFLPAANGGGINGLRALRAMRPLRALKAIPGLRLLVQCLLELVPLLMDVLFLLVWVFFVFGIIGLNLFMGALHHRCSAVVNATSLDAAYALVAMAAAAAGGGEADGYGGVPPAAPPLAPPPVALNGSEVLPQWLVVVPGLENQPCSESGVSGAYVCDDTWEGYNVTCGGDWGNPNFGYAGFDNFGVATFNIFAVMTLDAWSESQLYPQWYANGPPVPVLFFYALVMFGAFFTMQLLVAIMSSKFAQLADKAVSQPPSRSVTRANLMLEETADLRMSGDGTAPADPNGTVSAFASGASTPGGRPRSALSVACWRGVRSVASALDRLDARWEALCAAVSRGLYNFKLRYMQPVHRVTLPPWRRRCLKVVSSAWFNNGMTALIIVNTAALGMEHYGMSKQWLAVIDLINMVLTYIFIAELVLKHVAMGFIRYWTDAWNILDGFIVAVSIADLIVVATGGSKTGTQAFRTMRVLRVLRSLKLLRRIKGLHRLLRMVLRGFYTLRDFILLLALFVFVFAVLGFQQFGGLWSFTPEANPLWPLKSRSNFNSMWSSAYTVFQILTCDDWVRITWNGMRGGGNASVLFFIAWVIIGNFILLTLFLAILITSFQSDEEEVVDDVEKVEPSFAGVDGPSSGVSIGSNANRSGLRHRGVGGSGAATPRGGGAAAGSAYGGNRRRPANALQLRVRERVSERLDPASVRIMKRWLIMMGVTHGMKEDEVNNIVRECDARLSHDPDYINRDTSFTAPHLLNRRALQQASLSASQASAGAGGGGGGGVPAMKRGSTLRRHTAAIQELVQDLPTMPEDRVPSHALAGLPAAAAAVVAAGELGVAVLVRSDGEGGISSGPEERAARGGRATPKLSRSMTAERQSTGSRPRTAGVSRAGTAERKAGGGSGAVSRVGTGERSSAYSRAGTAERTRGVSRAGTGERERTSAMSRVGTGDRTSAGTYRSSRRGGSGRTPAAAPSPAPSPFEAASAAMAVGGGYGGGLDEMEDLSEYDDATAVGPGPVSGGPSRRALTGLGPEDGGRTSGGSAARSGLGSAQASAPLPLTERHSGTSGVVGLLERLSHAVRSKVLGGMRSGGVSPRASNPGILAGDRGERGERWHGARVKVDLPPPPPSPYGAATPHGPYGLGARRSTPGADGSRRVSAGGASPHGAQSPGGYLNAAAGGPAGPGPSRMGRAPVPVRQDSWAMLVPSTDALRAAAAAAARQQQIMDDAYVRHRLQAWLHDSQVALRANSLTSAKPSPFAAPGTGPSGTGGGGCGGGGGTGAFSQQNSLQRRASEAASSSLLHTIAETAAGAQGGDDAGAAAAAPGSSVGGHAASCGGGASVAAAMSRVVSRGRDASSSNILPTLPSMQRRLTREASANAAGSHAAAAAGAAAGLADPGSGYGHDAGAGCEDSGPDPVTEQLRFSEGTRQRRLLLRAISRDRHLPGPGQLVAAGSLPRTGSRGAAAGAAAAEAAAAAAAAGQAGVEATSLAGGDSFATGPAIASGGGADAAASANASRALLQRPPLGLGMAGTSAADEANAALTQHLRRSFQRRHSMPSQDPDTLENVRVMLGVGALLNGSPVDGGSGFGISAAGGGGSGKALQPSVTVAGAAGRGYVLAGSSFAMRADGGGAARGGGHPAAADYATEPLLVLKAAVARLESLGLVAGAGRGSGAQRSRAGRGGGHVHSRLGEAPLEDGERILSGGTGHPHNGRTVSGRTDNDRTVSGRTDNDRTLSGRTDNGRTVSGRTGDGMSGGEEPVRYSLESAAGTSSIEGLGRGGAQYSGSGLADGRTSDSTRGDSLDAASAHASGSGAAGAPEPTPRSPRFWSELGGGPAAGRHASGEVETSVSGGGAGAGVGVVADRLLSRSRSGRRRSLLRRHSHSGSDYSPSRGASPSRMGPSRRVTAGTSSSAKPSSSAQLRMPLAPAPASGAVGAMSATEALRDQQFVSDRVPEIQPAYGNGGAGVRQSSAGGIGPGVTDAAAVADAAEHRRQALALHHVFGEQSGNFFRRSRTLPDNPDDAGVMAAVAAAAAAELHLGHGTAPAGRGRSGAGGVDEGDGPRVSGQDAPGPPRPPPLVPPPPLVIPVPAGATPAHRHNPAHAQGHATSVLTGGTRGTPASNVGTAGSRVSGPPSLAPSSASSFGAGQGVLLRGGSSLRRQAAAAAAVTAAHRPHGDEGERAAAYATAAAAAAEAAATPGSGASSHGARTPSTAALHDLAAALNRFHGQQPWAAEATVEEEHPAGAASASGPAGTTLPGVAQPHRGAASVAGEAVTTINPFFEAGPELEPERLTGVEERDFFGGDLFPVALFGNPLARVSAGSSRTSHTSRQLPMLSMLLPAEAAVAAAGGGAEGQGGGSRTASVQSIPPASQLAAAAAVAGQLAALRQAQEGGGSGVVGVDSTGFYSKSPSGRSAATAATDPTPLPSDQLLLMLEAEVAAAALNAASGGVAGNGGRTAAAVAAVLAGGGGPSRDGATINGAAARGHSAGGAGAAAGHEAQQGSGSGMAPASQLSPSALAPSPFAKSLSGRSPETGPPAWEAPAPRGGAAEGAGTGAGAAPTNGHEATAAPPAEKLRAMALMAAAATALAARRGAADSAESPLRARGGKPPVPGLPPTASLSVRVEGMLRAELEAPSGLAPASPSVASLPGEQQHNQQARHFVRQPSPSQPSGPVAEATEVALASVLPRQPGSGSSGHGQRSVGATAAGVGAIDGVDGETLDVNIVTAGAVQLAPAPPGTEGATASDSGTCARALGTARISMRGSALLSASASAHGGGSLHSPAYSTGVPPHGSLASSVSSFGTVLLPMPPAATQHAGIGAGGAQDGAASSLGIASASASHETGGPLASGTHAGVNTTAELRGPAAAGVPVSGAGPTAAPAAGGGARGWAERVARLPLPHGPATGEGGAAAGGASARSAAVQHLLRGLLVSALRRRTEAAGAEPPAQVQQPQEGPGPAAARRGGAPGPVCESRVDDESDSLPGGGSPAPHLSRTSVPGSVAAPATLDSPGLASGGSPIATPFTRLSGFNTDLTITPPAHSVTAVPGPGAAAMQASAAMGSAPGFGSTAKDRSAGAAAGGGGFAEHAVHSSGGSIYGSGGITGSSSAAAAAAAATGPRRGFLPPRLQVLDGHGGHRQGPGSAHDAPRSPRGGSPLGPLANTGAASAGPLPGGGAPAAYSSYGNSGYGNNSMYGTNNSGYSGYGGLGSGQGTGTTSTPRVSAPGNTGGAGGGGGPGRRGNAPPGAGSRRPPPLRTVSSRRRTDRDHYTSHGSRTLSPGRRTAAVATDTWTPRDVARARAAGGPRDAAEMEAALYAPMQLAVGRDPILSATRQRVPMAPASRQVSRQNTRRRRGSAAQLNANSVGQARGDSSYGVLTSPTAAAAAAHAAGGGIVGGASRSTSFVMVAAAAAARLLSGGRISTPGSSSRRGSTAGTGAPTSPLRRGALGMPGVAAPPLPLSAPQLPDLLALGGGGSAAAIGSASGRGGGGGGGGSAGAPAADSPAATDHSDLDITGAMRSHAEDSSIARRRLVARVSTGPEPSGAKDAAAAASAPPPLPPLPPYLGSSGSPQHEPRLVDPSNPGRGRGHDDDDDELGDGLGGGLTDVEDAAGALLSVRLHPSHHHHQHHHDDGGLDEDDDVALADEERDQMGEYGKHGGGDGVGGGDEEEGYDDAVDGGEYGSDLFDDQEDEAPYLRYSAFFALRPYHPLRIAAAVLINHRWFDNVMLVVILASSATLAIDTPRLDKSSPLGHAVAILDIIFTSIFTLEMCIKLVAKGVVLHPHAYLRNGWDVLDGFIVLTSLLSVGISGAGAGALKAVRLVRALRPLRLVKRWRGMRLVVETLIRSLPTLAEVVAFGAFMFAIFGILGVQLFAGRFSICNQVVINGTLVSSRSECVEGVEFTCSEDDVCDDGPGSTAARWWGPPMRNFDHLGRALLTLFTVVTLDGFMEVAWSCMDAVGYDEVPQLNAAPWMGLYVIAFVFLGSFFWVNVLVSVIIDHYTRLVEEEGDLLVTKQAKEYMKIFKFERVGKDVWKGGCPPDSGWLRRCAWATGSHRWFDQMVLATICINIAAMAAVYDGSSRDYDVALGMVNVACTLIFAVEAAVKITALGWPKYWRDNWNKLDLFIVLVSIPDIVATFTSHNAATGIVTAMRLLRVCRMFKLIRGAKGLRTLFNTLISSLPAIGNVGSLLLLIMYIYAIIGINMYGGYGSPFDNPGSIADYNDIGAAMATQFRLFSADGWGDLMAQGMGCNGNQYQCDTGAAALGAAFFFCSFVLLATFIMLNLVIAVVLDNFIDNAQLEGFLKTSNFVDLLRMVITLRVFVRLMRIKIDLLRKVDRSRALASGPRLASKRLMRSRASTLGGLSVATGGLGGGASSGGLASAPIHSPSVMSMSSRVSGELLPRLAKAVSRLGGGSGRLQSGTLSALLGLGSPDAGGGAGGAAGAAAGAAGAGAHPVSGSQGQVAGAQRRTSNASSMLLSTIQPVLPRRQDSAMLLAAEAIAARAAVAAAAGSNGGGSGTTMAGGGAGVGSASGTTGNTSFAGTLPSGGRRRMTADDALLLAAPGTPRVGGDGSLRGGMAGSAGAQSGANSDGEGARSIASSGGRSHRSGGSGGFLGLRDLREAVLRRRRRKSLLGMHPAYTAAVVSASAAAGASGGTSPHAHRQHRRGAAASGSAAHSPSGGGSAAEPSMSNAESGGTHTDGAVSSAGGAGPSSGDRSSHGRGRGGRSRGGGHSRRALPYSGLILATTPGNASGAASVHSGGGGGGGGGSASSLTLLPAPRMGGDGSSRPGSPLMLTTGPGRRRSLAGAAEGYGMGSPLARAHGAGSGGFPAAGERTSSPSLTPRSSLPPQAVRPYGTGSADGAAPASASSPAAATTPTRASASGSQVDAVLPAAAFGSVFPPGGGGESAGGVSGGGGSASGAVGGTGNQRGASGNGGGGGSNRGAAGRHLAALLSGSGAHGAGGASTGSAGGGSHQLPSRLSSMSGAGAAFSYAGAATTGSTAPEAGAERDGEQRGRSQHASSPLPPRSPAPATPR</sequence>
<feature type="compositionally biased region" description="Low complexity" evidence="5">
    <location>
        <begin position="1510"/>
        <end position="1527"/>
    </location>
</feature>
<feature type="transmembrane region" description="Helical" evidence="6">
    <location>
        <begin position="780"/>
        <end position="806"/>
    </location>
</feature>
<feature type="compositionally biased region" description="Polar residues" evidence="5">
    <location>
        <begin position="1929"/>
        <end position="1940"/>
    </location>
</feature>
<evidence type="ECO:0000313" key="9">
    <source>
        <dbReference type="Proteomes" id="UP000006906"/>
    </source>
</evidence>
<feature type="compositionally biased region" description="Low complexity" evidence="5">
    <location>
        <begin position="2688"/>
        <end position="2722"/>
    </location>
</feature>